<keyword evidence="4" id="KW-1185">Reference proteome</keyword>
<sequence length="262" mass="28526">MLPKLGGRSSFPLFPSVFGPAALHVVDFPEDHKASNCGGGRFQTEETSVPEGGDNSSVAEINEDDIDFDDDISFLSDFSQRGCLIQAVNDIISQSRLAIAARTSTERPEGNPEDGTFDIISRGFEELVGYSRTELRSKELMRLLSPDSWLSFQCESQLNMALATQTGDASMRCVLRRKTGELVATIVTKRAFTISLADHGLQDLHVVLTMHVEEPLEASWPLHHLPGPSSDAAGIAEEAVADLQDLQSEVMTCVMGKVMAKN</sequence>
<evidence type="ECO:0000313" key="4">
    <source>
        <dbReference type="Proteomes" id="UP000604046"/>
    </source>
</evidence>
<reference evidence="3" key="1">
    <citation type="submission" date="2021-02" db="EMBL/GenBank/DDBJ databases">
        <authorList>
            <person name="Dougan E. K."/>
            <person name="Rhodes N."/>
            <person name="Thang M."/>
            <person name="Chan C."/>
        </authorList>
    </citation>
    <scope>NUCLEOTIDE SEQUENCE</scope>
</reference>
<dbReference type="Gene3D" id="3.30.450.20">
    <property type="entry name" value="PAS domain"/>
    <property type="match status" value="1"/>
</dbReference>
<evidence type="ECO:0000256" key="1">
    <source>
        <dbReference type="SAM" id="MobiDB-lite"/>
    </source>
</evidence>
<accession>A0A812RUE5</accession>
<dbReference type="EMBL" id="CAJNDS010002381">
    <property type="protein sequence ID" value="CAE7456317.1"/>
    <property type="molecule type" value="Genomic_DNA"/>
</dbReference>
<evidence type="ECO:0000313" key="3">
    <source>
        <dbReference type="EMBL" id="CAE7456317.1"/>
    </source>
</evidence>
<name>A0A812RUE5_9DINO</name>
<protein>
    <submittedName>
        <fullName evidence="3">Setd6 protein</fullName>
    </submittedName>
</protein>
<dbReference type="PROSITE" id="PS50112">
    <property type="entry name" value="PAS"/>
    <property type="match status" value="1"/>
</dbReference>
<proteinExistence type="predicted"/>
<comment type="caution">
    <text evidence="3">The sequence shown here is derived from an EMBL/GenBank/DDBJ whole genome shotgun (WGS) entry which is preliminary data.</text>
</comment>
<dbReference type="OrthoDB" id="434926at2759"/>
<organism evidence="3 4">
    <name type="scientific">Symbiodinium natans</name>
    <dbReference type="NCBI Taxonomy" id="878477"/>
    <lineage>
        <taxon>Eukaryota</taxon>
        <taxon>Sar</taxon>
        <taxon>Alveolata</taxon>
        <taxon>Dinophyceae</taxon>
        <taxon>Suessiales</taxon>
        <taxon>Symbiodiniaceae</taxon>
        <taxon>Symbiodinium</taxon>
    </lineage>
</organism>
<gene>
    <name evidence="3" type="primary">Setd6</name>
    <name evidence="3" type="ORF">SNAT2548_LOCUS25162</name>
</gene>
<dbReference type="AlphaFoldDB" id="A0A812RUE5"/>
<dbReference type="SUPFAM" id="SSF55785">
    <property type="entry name" value="PYP-like sensor domain (PAS domain)"/>
    <property type="match status" value="1"/>
</dbReference>
<feature type="region of interest" description="Disordered" evidence="1">
    <location>
        <begin position="34"/>
        <end position="56"/>
    </location>
</feature>
<evidence type="ECO:0000259" key="2">
    <source>
        <dbReference type="PROSITE" id="PS50112"/>
    </source>
</evidence>
<dbReference type="InterPro" id="IPR000014">
    <property type="entry name" value="PAS"/>
</dbReference>
<feature type="domain" description="PAS" evidence="2">
    <location>
        <begin position="113"/>
        <end position="165"/>
    </location>
</feature>
<dbReference type="Proteomes" id="UP000604046">
    <property type="component" value="Unassembled WGS sequence"/>
</dbReference>
<dbReference type="InterPro" id="IPR035965">
    <property type="entry name" value="PAS-like_dom_sf"/>
</dbReference>